<evidence type="ECO:0000313" key="17">
    <source>
        <dbReference type="Proteomes" id="UP000626109"/>
    </source>
</evidence>
<evidence type="ECO:0000256" key="13">
    <source>
        <dbReference type="ARBA" id="ARBA00023315"/>
    </source>
</evidence>
<proteinExistence type="inferred from homology"/>
<evidence type="ECO:0000256" key="1">
    <source>
        <dbReference type="ARBA" id="ARBA00004477"/>
    </source>
</evidence>
<evidence type="ECO:0000256" key="8">
    <source>
        <dbReference type="ARBA" id="ARBA00022798"/>
    </source>
</evidence>
<dbReference type="GO" id="GO:0005789">
    <property type="term" value="C:endoplasmic reticulum membrane"/>
    <property type="evidence" value="ECO:0007669"/>
    <property type="project" value="UniProtKB-SubCell"/>
</dbReference>
<organism evidence="16 17">
    <name type="scientific">Polarella glacialis</name>
    <name type="common">Dinoflagellate</name>
    <dbReference type="NCBI Taxonomy" id="89957"/>
    <lineage>
        <taxon>Eukaryota</taxon>
        <taxon>Sar</taxon>
        <taxon>Alveolata</taxon>
        <taxon>Dinophyceae</taxon>
        <taxon>Suessiales</taxon>
        <taxon>Suessiaceae</taxon>
        <taxon>Polarella</taxon>
    </lineage>
</organism>
<evidence type="ECO:0000256" key="4">
    <source>
        <dbReference type="ARBA" id="ARBA00005420"/>
    </source>
</evidence>
<sequence>MFSIFIVAAAYSPESGRARAAAGAFTLAVMLAMVTEVPGRPKDWKPWPRFCKLISKDLDGRSYFTAAELGGALDQIKPGKNLFAVHWHPHGILTAGYTWNLFWNFDLHERTGRIGFLCDEGLRRKMPTFRLMCDWYENKNRYADSATKEVIMEAMKRGDSLALLPGGFQEAVICARGKDRVYIKKRAGFVKYCLQHGYRITPVYNFGESDCYHTFRPFLSIRLWLAGQNIPASIMFGNPFCPLLPLRSTSLHSVVGPPLELPQIADPTREQVAEWHNKYMEALTTLFDKHKAETGRPDAVLELW</sequence>
<dbReference type="Proteomes" id="UP000626109">
    <property type="component" value="Unassembled WGS sequence"/>
</dbReference>
<dbReference type="EMBL" id="CAJNNV010031611">
    <property type="protein sequence ID" value="CAE8637060.1"/>
    <property type="molecule type" value="Genomic_DNA"/>
</dbReference>
<evidence type="ECO:0000256" key="6">
    <source>
        <dbReference type="ARBA" id="ARBA00022679"/>
    </source>
</evidence>
<dbReference type="Pfam" id="PF03982">
    <property type="entry name" value="DAGAT"/>
    <property type="match status" value="1"/>
</dbReference>
<evidence type="ECO:0000313" key="18">
    <source>
        <dbReference type="Proteomes" id="UP000654075"/>
    </source>
</evidence>
<evidence type="ECO:0000256" key="2">
    <source>
        <dbReference type="ARBA" id="ARBA00004771"/>
    </source>
</evidence>
<gene>
    <name evidence="15" type="ORF">PGLA1383_LOCUS52463</name>
    <name evidence="16" type="ORF">PGLA2088_LOCUS40917</name>
</gene>
<reference evidence="16" key="1">
    <citation type="submission" date="2021-02" db="EMBL/GenBank/DDBJ databases">
        <authorList>
            <person name="Dougan E. K."/>
            <person name="Rhodes N."/>
            <person name="Thang M."/>
            <person name="Chan C."/>
        </authorList>
    </citation>
    <scope>NUCLEOTIDE SEQUENCE</scope>
</reference>
<dbReference type="EC" id="2.3.1.-" evidence="14"/>
<evidence type="ECO:0000256" key="14">
    <source>
        <dbReference type="RuleBase" id="RU367023"/>
    </source>
</evidence>
<keyword evidence="10" id="KW-1133">Transmembrane helix</keyword>
<evidence type="ECO:0000313" key="15">
    <source>
        <dbReference type="EMBL" id="CAE8637060.1"/>
    </source>
</evidence>
<evidence type="ECO:0000256" key="3">
    <source>
        <dbReference type="ARBA" id="ARBA00005189"/>
    </source>
</evidence>
<evidence type="ECO:0000256" key="12">
    <source>
        <dbReference type="ARBA" id="ARBA00023136"/>
    </source>
</evidence>
<dbReference type="EMBL" id="CAJNNW010033650">
    <property type="protein sequence ID" value="CAE8719834.1"/>
    <property type="molecule type" value="Genomic_DNA"/>
</dbReference>
<keyword evidence="18" id="KW-1185">Reference proteome</keyword>
<dbReference type="PANTHER" id="PTHR12317">
    <property type="entry name" value="DIACYLGLYCEROL O-ACYLTRANSFERASE"/>
    <property type="match status" value="1"/>
</dbReference>
<comment type="similarity">
    <text evidence="4 14">Belongs to the diacylglycerol acyltransferase family.</text>
</comment>
<keyword evidence="9 14" id="KW-0256">Endoplasmic reticulum</keyword>
<comment type="pathway">
    <text evidence="3">Lipid metabolism.</text>
</comment>
<comment type="caution">
    <text evidence="16">The sequence shown here is derived from an EMBL/GenBank/DDBJ whole genome shotgun (WGS) entry which is preliminary data.</text>
</comment>
<dbReference type="AlphaFoldDB" id="A0A813L3J1"/>
<keyword evidence="5" id="KW-0444">Lipid biosynthesis</keyword>
<keyword evidence="11" id="KW-0443">Lipid metabolism</keyword>
<keyword evidence="7" id="KW-0812">Transmembrane</keyword>
<comment type="subcellular location">
    <subcellularLocation>
        <location evidence="1 14">Endoplasmic reticulum membrane</location>
        <topology evidence="1 14">Multi-pass membrane protein</topology>
    </subcellularLocation>
</comment>
<evidence type="ECO:0000256" key="5">
    <source>
        <dbReference type="ARBA" id="ARBA00022516"/>
    </source>
</evidence>
<dbReference type="GO" id="GO:0006071">
    <property type="term" value="P:glycerol metabolic process"/>
    <property type="evidence" value="ECO:0007669"/>
    <property type="project" value="UniProtKB-KW"/>
</dbReference>
<accession>A0A813L3J1</accession>
<dbReference type="GO" id="GO:0004144">
    <property type="term" value="F:diacylglycerol O-acyltransferase activity"/>
    <property type="evidence" value="ECO:0007669"/>
    <property type="project" value="TreeGrafter"/>
</dbReference>
<evidence type="ECO:0000256" key="11">
    <source>
        <dbReference type="ARBA" id="ARBA00023098"/>
    </source>
</evidence>
<dbReference type="InterPro" id="IPR007130">
    <property type="entry name" value="DAGAT"/>
</dbReference>
<keyword evidence="12" id="KW-0472">Membrane</keyword>
<protein>
    <recommendedName>
        <fullName evidence="14">Acyltransferase</fullName>
        <ecNumber evidence="14">2.3.1.-</ecNumber>
    </recommendedName>
</protein>
<evidence type="ECO:0000313" key="16">
    <source>
        <dbReference type="EMBL" id="CAE8719834.1"/>
    </source>
</evidence>
<keyword evidence="13" id="KW-0012">Acyltransferase</keyword>
<keyword evidence="8" id="KW-0319">Glycerol metabolism</keyword>
<dbReference type="GO" id="GO:0019432">
    <property type="term" value="P:triglyceride biosynthetic process"/>
    <property type="evidence" value="ECO:0007669"/>
    <property type="project" value="TreeGrafter"/>
</dbReference>
<comment type="pathway">
    <text evidence="2">Glycerolipid metabolism; triacylglycerol biosynthesis.</text>
</comment>
<dbReference type="PANTHER" id="PTHR12317:SF0">
    <property type="entry name" value="ACYLTRANSFERASE"/>
    <property type="match status" value="1"/>
</dbReference>
<name>A0A813L3J1_POLGL</name>
<dbReference type="OrthoDB" id="264532at2759"/>
<dbReference type="Proteomes" id="UP000654075">
    <property type="component" value="Unassembled WGS sequence"/>
</dbReference>
<evidence type="ECO:0000256" key="9">
    <source>
        <dbReference type="ARBA" id="ARBA00022824"/>
    </source>
</evidence>
<evidence type="ECO:0000256" key="10">
    <source>
        <dbReference type="ARBA" id="ARBA00022989"/>
    </source>
</evidence>
<evidence type="ECO:0000256" key="7">
    <source>
        <dbReference type="ARBA" id="ARBA00022692"/>
    </source>
</evidence>
<dbReference type="OMA" id="PRRIPIN"/>
<keyword evidence="6 14" id="KW-0808">Transferase</keyword>